<comment type="caution">
    <text evidence="3">The sequence shown here is derived from an EMBL/GenBank/DDBJ whole genome shotgun (WGS) entry which is preliminary data.</text>
</comment>
<comment type="function">
    <text evidence="2">F-actin-capping proteins bind in a Ca(2+)-independent manner to the fast growing ends of actin filaments (barbed end) thereby blocking the exchange of subunits at these ends. Unlike other capping proteins (such as gelsolin and severin), these proteins do not sever actin filaments.</text>
</comment>
<keyword evidence="1 2" id="KW-0117">Actin capping</keyword>
<dbReference type="Pfam" id="PF01267">
    <property type="entry name" value="F-actin_cap_A"/>
    <property type="match status" value="1"/>
</dbReference>
<dbReference type="Proteomes" id="UP001439008">
    <property type="component" value="Unassembled WGS sequence"/>
</dbReference>
<dbReference type="PANTHER" id="PTHR10653">
    <property type="entry name" value="F-ACTIN-CAPPING PROTEIN SUBUNIT ALPHA"/>
    <property type="match status" value="1"/>
</dbReference>
<dbReference type="GO" id="GO:0003863">
    <property type="term" value="F:branched-chain 2-oxo acid dehydrogenase activity"/>
    <property type="evidence" value="ECO:0007669"/>
    <property type="project" value="UniProtKB-EC"/>
</dbReference>
<dbReference type="InterPro" id="IPR002189">
    <property type="entry name" value="CapZ_alpha"/>
</dbReference>
<name>A0ABV2AQ71_9EUKA</name>
<evidence type="ECO:0000313" key="3">
    <source>
        <dbReference type="EMBL" id="MES1921487.1"/>
    </source>
</evidence>
<dbReference type="InterPro" id="IPR042489">
    <property type="entry name" value="CapZ_alpha_1"/>
</dbReference>
<dbReference type="PANTHER" id="PTHR10653:SF0">
    <property type="entry name" value="F-ACTIN-CAPPING PROTEIN SUBUNIT ALPHA"/>
    <property type="match status" value="1"/>
</dbReference>
<gene>
    <name evidence="3" type="primary">CAPZA2</name>
    <name evidence="3" type="ORF">MHBO_003016</name>
</gene>
<comment type="similarity">
    <text evidence="2">Belongs to the F-actin-capping protein alpha subunit family.</text>
</comment>
<reference evidence="3 4" key="1">
    <citation type="journal article" date="2024" name="BMC Biol.">
        <title>Comparative genomics of Ascetosporea gives new insight into the evolutionary basis for animal parasitism in Rhizaria.</title>
        <authorList>
            <person name="Hiltunen Thoren M."/>
            <person name="Onut-Brannstrom I."/>
            <person name="Alfjorden A."/>
            <person name="Peckova H."/>
            <person name="Swords F."/>
            <person name="Hooper C."/>
            <person name="Holzer A.S."/>
            <person name="Bass D."/>
            <person name="Burki F."/>
        </authorList>
    </citation>
    <scope>NUCLEOTIDE SEQUENCE [LARGE SCALE GENOMIC DNA]</scope>
    <source>
        <strain evidence="3">20-A016</strain>
    </source>
</reference>
<dbReference type="Gene3D" id="3.30.1140.60">
    <property type="entry name" value="F-actin capping protein, alpha subunit"/>
    <property type="match status" value="1"/>
</dbReference>
<keyword evidence="4" id="KW-1185">Reference proteome</keyword>
<organism evidence="3 4">
    <name type="scientific">Bonamia ostreae</name>
    <dbReference type="NCBI Taxonomy" id="126728"/>
    <lineage>
        <taxon>Eukaryota</taxon>
        <taxon>Sar</taxon>
        <taxon>Rhizaria</taxon>
        <taxon>Endomyxa</taxon>
        <taxon>Ascetosporea</taxon>
        <taxon>Haplosporida</taxon>
        <taxon>Bonamia</taxon>
    </lineage>
</organism>
<dbReference type="EMBL" id="JBDODL010001408">
    <property type="protein sequence ID" value="MES1921487.1"/>
    <property type="molecule type" value="Genomic_DNA"/>
</dbReference>
<dbReference type="InterPro" id="IPR037282">
    <property type="entry name" value="CapZ_alpha/beta"/>
</dbReference>
<sequence>MVFSISSEEKQKIVKYLISKSPVNEVDKVVTDLRNILGKELSKKDCQNYLKTFYEDNHFFFSDSKGINTVLGEYCKVDDGKYYNSKEKMVVEVDFDSLKVVSTKRSKQETSSSIENFRF</sequence>
<evidence type="ECO:0000256" key="2">
    <source>
        <dbReference type="RuleBase" id="RU365077"/>
    </source>
</evidence>
<dbReference type="SUPFAM" id="SSF90096">
    <property type="entry name" value="Subunits of heterodimeric actin filament capping protein Capz"/>
    <property type="match status" value="1"/>
</dbReference>
<protein>
    <recommendedName>
        <fullName evidence="2">F-actin-capping protein subunit alpha</fullName>
    </recommendedName>
</protein>
<accession>A0ABV2AQ71</accession>
<keyword evidence="3" id="KW-0560">Oxidoreductase</keyword>
<evidence type="ECO:0000256" key="1">
    <source>
        <dbReference type="ARBA" id="ARBA00022467"/>
    </source>
</evidence>
<keyword evidence="2" id="KW-0009">Actin-binding</keyword>
<proteinExistence type="inferred from homology"/>
<evidence type="ECO:0000313" key="4">
    <source>
        <dbReference type="Proteomes" id="UP001439008"/>
    </source>
</evidence>
<comment type="subunit">
    <text evidence="2">Heterodimer of an alpha and a beta subunit.</text>
</comment>